<dbReference type="PANTHER" id="PTHR30566:SF5">
    <property type="entry name" value="MECHANOSENSITIVE ION CHANNEL PROTEIN 1, MITOCHONDRIAL-RELATED"/>
    <property type="match status" value="1"/>
</dbReference>
<dbReference type="EMBL" id="JAUJYO010000011">
    <property type="protein sequence ID" value="KAK1303991.1"/>
    <property type="molecule type" value="Genomic_DNA"/>
</dbReference>
<feature type="domain" description="Mechanosensitive ion channel MscS" evidence="6">
    <location>
        <begin position="70"/>
        <end position="137"/>
    </location>
</feature>
<dbReference type="AlphaFoldDB" id="A0AAV9DT01"/>
<feature type="domain" description="Mechanosensitive ion channel MscS C-terminal" evidence="7">
    <location>
        <begin position="153"/>
        <end position="231"/>
    </location>
</feature>
<keyword evidence="9" id="KW-1185">Reference proteome</keyword>
<keyword evidence="5" id="KW-0472">Membrane</keyword>
<dbReference type="InterPro" id="IPR011014">
    <property type="entry name" value="MscS_channel_TM-2"/>
</dbReference>
<sequence length="241" mass="26474">MEDQRILTFIIQPKHSKFDRERLLAFDKISSVGLVVLGLMGFAEACGVAVQSILTVGGIGGVATAFAGRDILGNFLSGLSLQFAKPFSTGETIKAGTIEGQVIEIGLTTTSLLNSEKFPVIVPNSLFSSQVIVNKSRAQWRSTVRKIPLRIQDLDKIPLLSEDIKSMLASNPKVFLGKEAPYCFLSRIENSYAELTVGCNVQNMKRDELYSTEQSILLQVVQKIKEHGVELGTTYQDYPTN</sequence>
<keyword evidence="4" id="KW-1133">Transmembrane helix</keyword>
<dbReference type="InterPro" id="IPR010920">
    <property type="entry name" value="LSM_dom_sf"/>
</dbReference>
<evidence type="ECO:0000256" key="4">
    <source>
        <dbReference type="ARBA" id="ARBA00022989"/>
    </source>
</evidence>
<dbReference type="InterPro" id="IPR049278">
    <property type="entry name" value="MS_channel_C"/>
</dbReference>
<dbReference type="InterPro" id="IPR006685">
    <property type="entry name" value="MscS_channel_2nd"/>
</dbReference>
<evidence type="ECO:0000313" key="8">
    <source>
        <dbReference type="EMBL" id="KAK1303991.1"/>
    </source>
</evidence>
<evidence type="ECO:0000256" key="5">
    <source>
        <dbReference type="ARBA" id="ARBA00023136"/>
    </source>
</evidence>
<reference evidence="8" key="2">
    <citation type="submission" date="2023-06" db="EMBL/GenBank/DDBJ databases">
        <authorList>
            <person name="Ma L."/>
            <person name="Liu K.-W."/>
            <person name="Li Z."/>
            <person name="Hsiao Y.-Y."/>
            <person name="Qi Y."/>
            <person name="Fu T."/>
            <person name="Tang G."/>
            <person name="Zhang D."/>
            <person name="Sun W.-H."/>
            <person name="Liu D.-K."/>
            <person name="Li Y."/>
            <person name="Chen G.-Z."/>
            <person name="Liu X.-D."/>
            <person name="Liao X.-Y."/>
            <person name="Jiang Y.-T."/>
            <person name="Yu X."/>
            <person name="Hao Y."/>
            <person name="Huang J."/>
            <person name="Zhao X.-W."/>
            <person name="Ke S."/>
            <person name="Chen Y.-Y."/>
            <person name="Wu W.-L."/>
            <person name="Hsu J.-L."/>
            <person name="Lin Y.-F."/>
            <person name="Huang M.-D."/>
            <person name="Li C.-Y."/>
            <person name="Huang L."/>
            <person name="Wang Z.-W."/>
            <person name="Zhao X."/>
            <person name="Zhong W.-Y."/>
            <person name="Peng D.-H."/>
            <person name="Ahmad S."/>
            <person name="Lan S."/>
            <person name="Zhang J.-S."/>
            <person name="Tsai W.-C."/>
            <person name="Van De Peer Y."/>
            <person name="Liu Z.-J."/>
        </authorList>
    </citation>
    <scope>NUCLEOTIDE SEQUENCE</scope>
    <source>
        <strain evidence="8">CP</strain>
        <tissue evidence="8">Leaves</tissue>
    </source>
</reference>
<gene>
    <name evidence="8" type="ORF">QJS10_CPB11g00775</name>
</gene>
<dbReference type="InterPro" id="IPR023408">
    <property type="entry name" value="MscS_beta-dom_sf"/>
</dbReference>
<dbReference type="Gene3D" id="1.10.287.1260">
    <property type="match status" value="1"/>
</dbReference>
<organism evidence="8 9">
    <name type="scientific">Acorus calamus</name>
    <name type="common">Sweet flag</name>
    <dbReference type="NCBI Taxonomy" id="4465"/>
    <lineage>
        <taxon>Eukaryota</taxon>
        <taxon>Viridiplantae</taxon>
        <taxon>Streptophyta</taxon>
        <taxon>Embryophyta</taxon>
        <taxon>Tracheophyta</taxon>
        <taxon>Spermatophyta</taxon>
        <taxon>Magnoliopsida</taxon>
        <taxon>Liliopsida</taxon>
        <taxon>Acoraceae</taxon>
        <taxon>Acorus</taxon>
    </lineage>
</organism>
<dbReference type="Gene3D" id="2.30.30.60">
    <property type="match status" value="1"/>
</dbReference>
<dbReference type="SUPFAM" id="SSF82861">
    <property type="entry name" value="Mechanosensitive channel protein MscS (YggB), transmembrane region"/>
    <property type="match status" value="1"/>
</dbReference>
<dbReference type="Pfam" id="PF00924">
    <property type="entry name" value="MS_channel_2nd"/>
    <property type="match status" value="1"/>
</dbReference>
<dbReference type="PANTHER" id="PTHR30566">
    <property type="entry name" value="YNAI-RELATED MECHANOSENSITIVE ION CHANNEL"/>
    <property type="match status" value="1"/>
</dbReference>
<evidence type="ECO:0000256" key="1">
    <source>
        <dbReference type="ARBA" id="ARBA00004127"/>
    </source>
</evidence>
<comment type="subcellular location">
    <subcellularLocation>
        <location evidence="1">Endomembrane system</location>
        <topology evidence="1">Multi-pass membrane protein</topology>
    </subcellularLocation>
</comment>
<comment type="similarity">
    <text evidence="2">Belongs to the MscS (TC 1.A.23) family.</text>
</comment>
<proteinExistence type="inferred from homology"/>
<evidence type="ECO:0000313" key="9">
    <source>
        <dbReference type="Proteomes" id="UP001180020"/>
    </source>
</evidence>
<dbReference type="GO" id="GO:0012505">
    <property type="term" value="C:endomembrane system"/>
    <property type="evidence" value="ECO:0007669"/>
    <property type="project" value="UniProtKB-SubCell"/>
</dbReference>
<dbReference type="Proteomes" id="UP001180020">
    <property type="component" value="Unassembled WGS sequence"/>
</dbReference>
<evidence type="ECO:0000259" key="7">
    <source>
        <dbReference type="Pfam" id="PF21082"/>
    </source>
</evidence>
<evidence type="ECO:0000259" key="6">
    <source>
        <dbReference type="Pfam" id="PF00924"/>
    </source>
</evidence>
<protein>
    <submittedName>
        <fullName evidence="8">Uncharacterized protein</fullName>
    </submittedName>
</protein>
<keyword evidence="3" id="KW-0812">Transmembrane</keyword>
<dbReference type="Pfam" id="PF21082">
    <property type="entry name" value="MS_channel_3rd"/>
    <property type="match status" value="1"/>
</dbReference>
<reference evidence="8" key="1">
    <citation type="journal article" date="2023" name="Nat. Commun.">
        <title>Diploid and tetraploid genomes of Acorus and the evolution of monocots.</title>
        <authorList>
            <person name="Ma L."/>
            <person name="Liu K.W."/>
            <person name="Li Z."/>
            <person name="Hsiao Y.Y."/>
            <person name="Qi Y."/>
            <person name="Fu T."/>
            <person name="Tang G.D."/>
            <person name="Zhang D."/>
            <person name="Sun W.H."/>
            <person name="Liu D.K."/>
            <person name="Li Y."/>
            <person name="Chen G.Z."/>
            <person name="Liu X.D."/>
            <person name="Liao X.Y."/>
            <person name="Jiang Y.T."/>
            <person name="Yu X."/>
            <person name="Hao Y."/>
            <person name="Huang J."/>
            <person name="Zhao X.W."/>
            <person name="Ke S."/>
            <person name="Chen Y.Y."/>
            <person name="Wu W.L."/>
            <person name="Hsu J.L."/>
            <person name="Lin Y.F."/>
            <person name="Huang M.D."/>
            <person name="Li C.Y."/>
            <person name="Huang L."/>
            <person name="Wang Z.W."/>
            <person name="Zhao X."/>
            <person name="Zhong W.Y."/>
            <person name="Peng D.H."/>
            <person name="Ahmad S."/>
            <person name="Lan S."/>
            <person name="Zhang J.S."/>
            <person name="Tsai W.C."/>
            <person name="Van de Peer Y."/>
            <person name="Liu Z.J."/>
        </authorList>
    </citation>
    <scope>NUCLEOTIDE SEQUENCE</scope>
    <source>
        <strain evidence="8">CP</strain>
    </source>
</reference>
<name>A0AAV9DT01_ACOCL</name>
<dbReference type="GO" id="GO:0055085">
    <property type="term" value="P:transmembrane transport"/>
    <property type="evidence" value="ECO:0007669"/>
    <property type="project" value="InterPro"/>
</dbReference>
<dbReference type="SUPFAM" id="SSF50182">
    <property type="entry name" value="Sm-like ribonucleoproteins"/>
    <property type="match status" value="1"/>
</dbReference>
<evidence type="ECO:0000256" key="3">
    <source>
        <dbReference type="ARBA" id="ARBA00022692"/>
    </source>
</evidence>
<dbReference type="GO" id="GO:0016020">
    <property type="term" value="C:membrane"/>
    <property type="evidence" value="ECO:0007669"/>
    <property type="project" value="InterPro"/>
</dbReference>
<evidence type="ECO:0000256" key="2">
    <source>
        <dbReference type="ARBA" id="ARBA00008017"/>
    </source>
</evidence>
<accession>A0AAV9DT01</accession>
<comment type="caution">
    <text evidence="8">The sequence shown here is derived from an EMBL/GenBank/DDBJ whole genome shotgun (WGS) entry which is preliminary data.</text>
</comment>